<reference evidence="3 4" key="1">
    <citation type="submission" date="2019-05" db="EMBL/GenBank/DDBJ databases">
        <title>Another draft genome of Portunus trituberculatus and its Hox gene families provides insights of decapod evolution.</title>
        <authorList>
            <person name="Jeong J.-H."/>
            <person name="Song I."/>
            <person name="Kim S."/>
            <person name="Choi T."/>
            <person name="Kim D."/>
            <person name="Ryu S."/>
            <person name="Kim W."/>
        </authorList>
    </citation>
    <scope>NUCLEOTIDE SEQUENCE [LARGE SCALE GENOMIC DNA]</scope>
    <source>
        <tissue evidence="3">Muscle</tissue>
    </source>
</reference>
<feature type="signal peptide" evidence="2">
    <location>
        <begin position="1"/>
        <end position="19"/>
    </location>
</feature>
<organism evidence="3 4">
    <name type="scientific">Portunus trituberculatus</name>
    <name type="common">Swimming crab</name>
    <name type="synonym">Neptunus trituberculatus</name>
    <dbReference type="NCBI Taxonomy" id="210409"/>
    <lineage>
        <taxon>Eukaryota</taxon>
        <taxon>Metazoa</taxon>
        <taxon>Ecdysozoa</taxon>
        <taxon>Arthropoda</taxon>
        <taxon>Crustacea</taxon>
        <taxon>Multicrustacea</taxon>
        <taxon>Malacostraca</taxon>
        <taxon>Eumalacostraca</taxon>
        <taxon>Eucarida</taxon>
        <taxon>Decapoda</taxon>
        <taxon>Pleocyemata</taxon>
        <taxon>Brachyura</taxon>
        <taxon>Eubrachyura</taxon>
        <taxon>Portunoidea</taxon>
        <taxon>Portunidae</taxon>
        <taxon>Portuninae</taxon>
        <taxon>Portunus</taxon>
    </lineage>
</organism>
<feature type="region of interest" description="Disordered" evidence="1">
    <location>
        <begin position="72"/>
        <end position="96"/>
    </location>
</feature>
<dbReference type="EMBL" id="VSRR010132755">
    <property type="protein sequence ID" value="MPD02707.1"/>
    <property type="molecule type" value="Genomic_DNA"/>
</dbReference>
<dbReference type="AlphaFoldDB" id="A0A5B7K824"/>
<comment type="caution">
    <text evidence="3">The sequence shown here is derived from an EMBL/GenBank/DDBJ whole genome shotgun (WGS) entry which is preliminary data.</text>
</comment>
<feature type="chain" id="PRO_5022956934" description="Secreted protein" evidence="2">
    <location>
        <begin position="20"/>
        <end position="96"/>
    </location>
</feature>
<keyword evidence="4" id="KW-1185">Reference proteome</keyword>
<proteinExistence type="predicted"/>
<keyword evidence="2" id="KW-0732">Signal</keyword>
<evidence type="ECO:0000256" key="1">
    <source>
        <dbReference type="SAM" id="MobiDB-lite"/>
    </source>
</evidence>
<evidence type="ECO:0008006" key="5">
    <source>
        <dbReference type="Google" id="ProtNLM"/>
    </source>
</evidence>
<evidence type="ECO:0000313" key="4">
    <source>
        <dbReference type="Proteomes" id="UP000324222"/>
    </source>
</evidence>
<evidence type="ECO:0000256" key="2">
    <source>
        <dbReference type="SAM" id="SignalP"/>
    </source>
</evidence>
<sequence>MPHFYLFLPLPFYLYLSRACFPLIPSRPPPGSPLYLCLLFPSTSISHVFIISNLRSPERRKAASVLLACFTPGHTEGGAPRKTQPGGNKDVQSIKA</sequence>
<gene>
    <name evidence="3" type="ORF">E2C01_098305</name>
</gene>
<name>A0A5B7K824_PORTR</name>
<dbReference type="Proteomes" id="UP000324222">
    <property type="component" value="Unassembled WGS sequence"/>
</dbReference>
<protein>
    <recommendedName>
        <fullName evidence="5">Secreted protein</fullName>
    </recommendedName>
</protein>
<evidence type="ECO:0000313" key="3">
    <source>
        <dbReference type="EMBL" id="MPD02707.1"/>
    </source>
</evidence>
<accession>A0A5B7K824</accession>